<proteinExistence type="inferred from homology"/>
<keyword evidence="4 6" id="KW-1133">Transmembrane helix</keyword>
<dbReference type="GeneID" id="101515462"/>
<sequence length="319" mass="36199">MGTLVGHVAPGFGFLIIGLWHLFNHIKLHVQNPNSYISPPWFPTSKYKYLELFIIMLASTASISMELIIGPDRHTPFDPDGTIPSNHLHNFEHSSISMTFFVYAAFAIILDKIENQSKFALTQLLASIAFGQQLLLFHLHSADHMGPEGQYHLLLQIVIFISLSTTLLGIPMQKNFLVSFVRSLSIFFQGLWLMVMGFMLWTPELISKGCFMNNEEGHKVVRCTDHESLHRAVSLVNILFSWFLIGVTVFGVSFYLILTKLFGGNKVRYFSLGNEEEEERENVEKFNDDVESQKGSLVGNPKSFIHVGKKTFSPIDIER</sequence>
<dbReference type="PANTHER" id="PTHR46285">
    <property type="entry name" value="PROTEINASE INHIBITOR I4, SERPIN (DUF716)-RELATED"/>
    <property type="match status" value="1"/>
</dbReference>
<feature type="transmembrane region" description="Helical" evidence="6">
    <location>
        <begin position="49"/>
        <end position="71"/>
    </location>
</feature>
<evidence type="ECO:0000256" key="3">
    <source>
        <dbReference type="ARBA" id="ARBA00022692"/>
    </source>
</evidence>
<dbReference type="PANTHER" id="PTHR46285:SF3">
    <property type="entry name" value="PROTEINASE INHIBITOR I4, SERPIN (DUF716)"/>
    <property type="match status" value="1"/>
</dbReference>
<evidence type="ECO:0000256" key="5">
    <source>
        <dbReference type="ARBA" id="ARBA00023136"/>
    </source>
</evidence>
<evidence type="ECO:0000313" key="7">
    <source>
        <dbReference type="Proteomes" id="UP000087171"/>
    </source>
</evidence>
<keyword evidence="7" id="KW-1185">Reference proteome</keyword>
<feature type="transmembrane region" description="Helical" evidence="6">
    <location>
        <begin position="6"/>
        <end position="23"/>
    </location>
</feature>
<reference evidence="8" key="2">
    <citation type="submission" date="2025-08" db="UniProtKB">
        <authorList>
            <consortium name="RefSeq"/>
        </authorList>
    </citation>
    <scope>IDENTIFICATION</scope>
    <source>
        <tissue evidence="8">Etiolated seedlings</tissue>
    </source>
</reference>
<comment type="similarity">
    <text evidence="2">Belongs to the TMEM45 family.</text>
</comment>
<dbReference type="eggNOG" id="ENOG502QW4Y">
    <property type="taxonomic scope" value="Eukaryota"/>
</dbReference>
<evidence type="ECO:0000313" key="8">
    <source>
        <dbReference type="RefSeq" id="XP_004486117.1"/>
    </source>
</evidence>
<keyword evidence="3 6" id="KW-0812">Transmembrane</keyword>
<feature type="transmembrane region" description="Helical" evidence="6">
    <location>
        <begin position="119"/>
        <end position="139"/>
    </location>
</feature>
<evidence type="ECO:0000256" key="2">
    <source>
        <dbReference type="ARBA" id="ARBA00006948"/>
    </source>
</evidence>
<keyword evidence="5 6" id="KW-0472">Membrane</keyword>
<evidence type="ECO:0000256" key="4">
    <source>
        <dbReference type="ARBA" id="ARBA00022989"/>
    </source>
</evidence>
<dbReference type="KEGG" id="cam:101515462"/>
<feature type="transmembrane region" description="Helical" evidence="6">
    <location>
        <begin position="184"/>
        <end position="202"/>
    </location>
</feature>
<evidence type="ECO:0000256" key="1">
    <source>
        <dbReference type="ARBA" id="ARBA00004141"/>
    </source>
</evidence>
<dbReference type="Pfam" id="PF04819">
    <property type="entry name" value="DUF716"/>
    <property type="match status" value="1"/>
</dbReference>
<dbReference type="RefSeq" id="XP_004486117.1">
    <property type="nucleotide sequence ID" value="XM_004486060.3"/>
</dbReference>
<feature type="transmembrane region" description="Helical" evidence="6">
    <location>
        <begin position="91"/>
        <end position="110"/>
    </location>
</feature>
<name>A0A1S2XA76_CICAR</name>
<dbReference type="InterPro" id="IPR006904">
    <property type="entry name" value="DUF716"/>
</dbReference>
<dbReference type="AlphaFoldDB" id="A0A1S2XA76"/>
<comment type="subcellular location">
    <subcellularLocation>
        <location evidence="1">Membrane</location>
        <topology evidence="1">Multi-pass membrane protein</topology>
    </subcellularLocation>
</comment>
<dbReference type="Proteomes" id="UP000087171">
    <property type="component" value="Chromosome Ca1"/>
</dbReference>
<evidence type="ECO:0000256" key="6">
    <source>
        <dbReference type="SAM" id="Phobius"/>
    </source>
</evidence>
<accession>A0A1S2XA76</accession>
<organism evidence="7 8">
    <name type="scientific">Cicer arietinum</name>
    <name type="common">Chickpea</name>
    <name type="synonym">Garbanzo</name>
    <dbReference type="NCBI Taxonomy" id="3827"/>
    <lineage>
        <taxon>Eukaryota</taxon>
        <taxon>Viridiplantae</taxon>
        <taxon>Streptophyta</taxon>
        <taxon>Embryophyta</taxon>
        <taxon>Tracheophyta</taxon>
        <taxon>Spermatophyta</taxon>
        <taxon>Magnoliopsida</taxon>
        <taxon>eudicotyledons</taxon>
        <taxon>Gunneridae</taxon>
        <taxon>Pentapetalae</taxon>
        <taxon>rosids</taxon>
        <taxon>fabids</taxon>
        <taxon>Fabales</taxon>
        <taxon>Fabaceae</taxon>
        <taxon>Papilionoideae</taxon>
        <taxon>50 kb inversion clade</taxon>
        <taxon>NPAAA clade</taxon>
        <taxon>Hologalegina</taxon>
        <taxon>IRL clade</taxon>
        <taxon>Cicereae</taxon>
        <taxon>Cicer</taxon>
    </lineage>
</organism>
<dbReference type="OrthoDB" id="551896at2759"/>
<feature type="transmembrane region" description="Helical" evidence="6">
    <location>
        <begin position="151"/>
        <end position="172"/>
    </location>
</feature>
<protein>
    <submittedName>
        <fullName evidence="8">Transmembrane protein 45A-like</fullName>
    </submittedName>
</protein>
<reference evidence="7" key="1">
    <citation type="journal article" date="2013" name="Nat. Biotechnol.">
        <title>Draft genome sequence of chickpea (Cicer arietinum) provides a resource for trait improvement.</title>
        <authorList>
            <person name="Varshney R.K."/>
            <person name="Song C."/>
            <person name="Saxena R.K."/>
            <person name="Azam S."/>
            <person name="Yu S."/>
            <person name="Sharpe A.G."/>
            <person name="Cannon S."/>
            <person name="Baek J."/>
            <person name="Rosen B.D."/>
            <person name="Tar'an B."/>
            <person name="Millan T."/>
            <person name="Zhang X."/>
            <person name="Ramsay L.D."/>
            <person name="Iwata A."/>
            <person name="Wang Y."/>
            <person name="Nelson W."/>
            <person name="Farmer A.D."/>
            <person name="Gaur P.M."/>
            <person name="Soderlund C."/>
            <person name="Penmetsa R.V."/>
            <person name="Xu C."/>
            <person name="Bharti A.K."/>
            <person name="He W."/>
            <person name="Winter P."/>
            <person name="Zhao S."/>
            <person name="Hane J.K."/>
            <person name="Carrasquilla-Garcia N."/>
            <person name="Condie J.A."/>
            <person name="Upadhyaya H.D."/>
            <person name="Luo M.C."/>
            <person name="Thudi M."/>
            <person name="Gowda C.L."/>
            <person name="Singh N.P."/>
            <person name="Lichtenzveig J."/>
            <person name="Gali K.K."/>
            <person name="Rubio J."/>
            <person name="Nadarajan N."/>
            <person name="Dolezel J."/>
            <person name="Bansal K.C."/>
            <person name="Xu X."/>
            <person name="Edwards D."/>
            <person name="Zhang G."/>
            <person name="Kahl G."/>
            <person name="Gil J."/>
            <person name="Singh K.B."/>
            <person name="Datta S.K."/>
            <person name="Jackson S.A."/>
            <person name="Wang J."/>
            <person name="Cook D.R."/>
        </authorList>
    </citation>
    <scope>NUCLEOTIDE SEQUENCE [LARGE SCALE GENOMIC DNA]</scope>
    <source>
        <strain evidence="7">cv. CDC Frontier</strain>
    </source>
</reference>
<feature type="transmembrane region" description="Helical" evidence="6">
    <location>
        <begin position="238"/>
        <end position="258"/>
    </location>
</feature>
<gene>
    <name evidence="8" type="primary">LOC101515462</name>
</gene>
<dbReference type="PaxDb" id="3827-XP_004486117.1"/>
<dbReference type="GO" id="GO:0016020">
    <property type="term" value="C:membrane"/>
    <property type="evidence" value="ECO:0007669"/>
    <property type="project" value="UniProtKB-SubCell"/>
</dbReference>